<dbReference type="AlphaFoldDB" id="A0A1F4NQT7"/>
<dbReference type="SUPFAM" id="SSF102114">
    <property type="entry name" value="Radical SAM enzymes"/>
    <property type="match status" value="1"/>
</dbReference>
<dbReference type="InterPro" id="IPR023867">
    <property type="entry name" value="Sulphatase_maturase_rSAM"/>
</dbReference>
<protein>
    <recommendedName>
        <fullName evidence="6">Radical SAM core domain-containing protein</fullName>
    </recommendedName>
</protein>
<accession>A0A1F4NQT7</accession>
<proteinExistence type="predicted"/>
<dbReference type="InterPro" id="IPR058240">
    <property type="entry name" value="rSAM_sf"/>
</dbReference>
<evidence type="ECO:0000256" key="5">
    <source>
        <dbReference type="ARBA" id="ARBA00023014"/>
    </source>
</evidence>
<evidence type="ECO:0000313" key="8">
    <source>
        <dbReference type="Proteomes" id="UP000178085"/>
    </source>
</evidence>
<evidence type="ECO:0000256" key="2">
    <source>
        <dbReference type="ARBA" id="ARBA00022691"/>
    </source>
</evidence>
<dbReference type="NCBIfam" id="TIGR04085">
    <property type="entry name" value="rSAM_more_4Fe4S"/>
    <property type="match status" value="1"/>
</dbReference>
<evidence type="ECO:0000313" key="7">
    <source>
        <dbReference type="EMBL" id="OGB73781.1"/>
    </source>
</evidence>
<name>A0A1F4NQT7_UNCK3</name>
<dbReference type="Gene3D" id="3.20.20.70">
    <property type="entry name" value="Aldolase class I"/>
    <property type="match status" value="1"/>
</dbReference>
<sequence length="321" mass="35966">MSPETADRAVAAYMETKPVNPKVTFFGAGEPTLNVQAIKHVVEKYGSRIRWSITTSGVMPESFLQWLIDHDVGVTVSMDGPPHIQNRLRPLRNGGASASIVERTIRTLAEVPGRTVAVRATVTHETLQEINQVLVYFQDLGITTVHLEGMYSLGRALDQRENALNPLDFSEMLQMVQAGLDWARSTGRRLKIGGLTYLLTPRIGYYCGPMSGQTMVVNCLGQLTACSEVSDDQISEWEHFGLGYIDGKGRILVNEERLNDYQHRVVSRMVPCRQCFARYICRGGCAHKAWVATGDIYVPNPQHCRFVRAIVPFLIRRMAER</sequence>
<evidence type="ECO:0000256" key="4">
    <source>
        <dbReference type="ARBA" id="ARBA00023004"/>
    </source>
</evidence>
<keyword evidence="2" id="KW-0949">S-adenosyl-L-methionine</keyword>
<dbReference type="PANTHER" id="PTHR43273">
    <property type="entry name" value="ANAEROBIC SULFATASE-MATURATING ENZYME HOMOLOG ASLB-RELATED"/>
    <property type="match status" value="1"/>
</dbReference>
<dbReference type="InterPro" id="IPR013785">
    <property type="entry name" value="Aldolase_TIM"/>
</dbReference>
<gene>
    <name evidence="7" type="ORF">A3K51_03060</name>
</gene>
<organism evidence="7 8">
    <name type="scientific">candidate division Kazan bacterium RIFCSPLOWO2_01_FULL_45_19</name>
    <dbReference type="NCBI Taxonomy" id="1798538"/>
    <lineage>
        <taxon>Bacteria</taxon>
        <taxon>Bacteria division Kazan-3B-28</taxon>
    </lineage>
</organism>
<dbReference type="EMBL" id="METD01000001">
    <property type="protein sequence ID" value="OGB73781.1"/>
    <property type="molecule type" value="Genomic_DNA"/>
</dbReference>
<evidence type="ECO:0000259" key="6">
    <source>
        <dbReference type="PROSITE" id="PS51918"/>
    </source>
</evidence>
<dbReference type="Pfam" id="PF04055">
    <property type="entry name" value="Radical_SAM"/>
    <property type="match status" value="1"/>
</dbReference>
<evidence type="ECO:0000256" key="1">
    <source>
        <dbReference type="ARBA" id="ARBA00001966"/>
    </source>
</evidence>
<reference evidence="7 8" key="1">
    <citation type="journal article" date="2016" name="Nat. Commun.">
        <title>Thousands of microbial genomes shed light on interconnected biogeochemical processes in an aquifer system.</title>
        <authorList>
            <person name="Anantharaman K."/>
            <person name="Brown C.T."/>
            <person name="Hug L.A."/>
            <person name="Sharon I."/>
            <person name="Castelle C.J."/>
            <person name="Probst A.J."/>
            <person name="Thomas B.C."/>
            <person name="Singh A."/>
            <person name="Wilkins M.J."/>
            <person name="Karaoz U."/>
            <person name="Brodie E.L."/>
            <person name="Williams K.H."/>
            <person name="Hubbard S.S."/>
            <person name="Banfield J.F."/>
        </authorList>
    </citation>
    <scope>NUCLEOTIDE SEQUENCE [LARGE SCALE GENOMIC DNA]</scope>
</reference>
<dbReference type="InterPro" id="IPR007197">
    <property type="entry name" value="rSAM"/>
</dbReference>
<comment type="cofactor">
    <cofactor evidence="1">
        <name>[4Fe-4S] cluster</name>
        <dbReference type="ChEBI" id="CHEBI:49883"/>
    </cofactor>
</comment>
<dbReference type="GO" id="GO:0051536">
    <property type="term" value="F:iron-sulfur cluster binding"/>
    <property type="evidence" value="ECO:0007669"/>
    <property type="project" value="UniProtKB-KW"/>
</dbReference>
<dbReference type="GO" id="GO:0046872">
    <property type="term" value="F:metal ion binding"/>
    <property type="evidence" value="ECO:0007669"/>
    <property type="project" value="UniProtKB-KW"/>
</dbReference>
<dbReference type="GO" id="GO:0016491">
    <property type="term" value="F:oxidoreductase activity"/>
    <property type="evidence" value="ECO:0007669"/>
    <property type="project" value="InterPro"/>
</dbReference>
<feature type="domain" description="Radical SAM core" evidence="6">
    <location>
        <begin position="1"/>
        <end position="189"/>
    </location>
</feature>
<dbReference type="InterPro" id="IPR023885">
    <property type="entry name" value="4Fe4S-binding_SPASM_dom"/>
</dbReference>
<dbReference type="PROSITE" id="PS51918">
    <property type="entry name" value="RADICAL_SAM"/>
    <property type="match status" value="1"/>
</dbReference>
<evidence type="ECO:0000256" key="3">
    <source>
        <dbReference type="ARBA" id="ARBA00022723"/>
    </source>
</evidence>
<keyword evidence="4" id="KW-0408">Iron</keyword>
<dbReference type="Proteomes" id="UP000178085">
    <property type="component" value="Unassembled WGS sequence"/>
</dbReference>
<keyword evidence="3" id="KW-0479">Metal-binding</keyword>
<dbReference type="PANTHER" id="PTHR43273:SF8">
    <property type="entry name" value="RADICAL SAM DOMAIN PROTEIN"/>
    <property type="match status" value="1"/>
</dbReference>
<comment type="caution">
    <text evidence="7">The sequence shown here is derived from an EMBL/GenBank/DDBJ whole genome shotgun (WGS) entry which is preliminary data.</text>
</comment>
<keyword evidence="5" id="KW-0411">Iron-sulfur</keyword>